<dbReference type="PATRIC" id="fig|1432052.4.peg.5707"/>
<sequence>MKILVSACIMGVDCKYNGKNNKNLAVINYLKDKEIICICPEQLAGMATPRPCAEIVNGVVTDENGNDVDLEYKRAVSMALSQIQHEDIELAILQSRSPTCGVNQIYDGSFTGKLISGMGLFAKALKERGIKVIDVEEVENFNLLDCPQLQSI</sequence>
<name>A0A1E3A6H6_9FIRM</name>
<comment type="caution">
    <text evidence="1">The sequence shown here is derived from an EMBL/GenBank/DDBJ whole genome shotgun (WGS) entry which is preliminary data.</text>
</comment>
<dbReference type="AlphaFoldDB" id="A0A1E3A6H6"/>
<dbReference type="RefSeq" id="WP_069154501.1">
    <property type="nucleotide sequence ID" value="NZ_MCGH01000003.1"/>
</dbReference>
<dbReference type="PANTHER" id="PTHR30087:SF1">
    <property type="entry name" value="HYPOTHETICAL CYTOSOLIC PROTEIN"/>
    <property type="match status" value="1"/>
</dbReference>
<organism evidence="1 2">
    <name type="scientific">Eisenbergiella tayi</name>
    <dbReference type="NCBI Taxonomy" id="1432052"/>
    <lineage>
        <taxon>Bacteria</taxon>
        <taxon>Bacillati</taxon>
        <taxon>Bacillota</taxon>
        <taxon>Clostridia</taxon>
        <taxon>Lachnospirales</taxon>
        <taxon>Lachnospiraceae</taxon>
        <taxon>Eisenbergiella</taxon>
    </lineage>
</organism>
<dbReference type="Pfam" id="PF04463">
    <property type="entry name" value="2-thiour_desulf"/>
    <property type="match status" value="1"/>
</dbReference>
<reference evidence="1 2" key="1">
    <citation type="submission" date="2016-07" db="EMBL/GenBank/DDBJ databases">
        <title>Characterization of isolates of Eisenbergiella tayi derived from blood cultures, using whole genome sequencing.</title>
        <authorList>
            <person name="Burdz T."/>
            <person name="Wiebe D."/>
            <person name="Huynh C."/>
            <person name="Bernard K."/>
        </authorList>
    </citation>
    <scope>NUCLEOTIDE SEQUENCE [LARGE SCALE GENOMIC DNA]</scope>
    <source>
        <strain evidence="1 2">NML 110608</strain>
    </source>
</reference>
<dbReference type="EMBL" id="MCGH01000003">
    <property type="protein sequence ID" value="ODM04328.1"/>
    <property type="molecule type" value="Genomic_DNA"/>
</dbReference>
<accession>A0A1E3A6H6</accession>
<dbReference type="Proteomes" id="UP000094067">
    <property type="component" value="Unassembled WGS sequence"/>
</dbReference>
<evidence type="ECO:0000313" key="1">
    <source>
        <dbReference type="EMBL" id="ODM04328.1"/>
    </source>
</evidence>
<proteinExistence type="predicted"/>
<gene>
    <name evidence="1" type="ORF">BEI61_05135</name>
</gene>
<dbReference type="InterPro" id="IPR007553">
    <property type="entry name" value="2-thiour_desulf"/>
</dbReference>
<dbReference type="PANTHER" id="PTHR30087">
    <property type="entry name" value="INNER MEMBRANE PROTEIN"/>
    <property type="match status" value="1"/>
</dbReference>
<evidence type="ECO:0000313" key="2">
    <source>
        <dbReference type="Proteomes" id="UP000094067"/>
    </source>
</evidence>
<protein>
    <submittedName>
        <fullName evidence="1">Uncharacterized protein</fullName>
    </submittedName>
</protein>